<feature type="domain" description="HTH lysR-type" evidence="5">
    <location>
        <begin position="1"/>
        <end position="61"/>
    </location>
</feature>
<reference evidence="6 7" key="1">
    <citation type="submission" date="2021-05" db="EMBL/GenBank/DDBJ databases">
        <title>Kineosporia and Streptomyces sp. nov. two new marine actinobacteria isolated from Coral.</title>
        <authorList>
            <person name="Buangrab K."/>
            <person name="Sutthacheep M."/>
            <person name="Yeemin T."/>
            <person name="Harunari E."/>
            <person name="Igarashi Y."/>
            <person name="Kanchanasin P."/>
            <person name="Tanasupawat S."/>
            <person name="Phongsopitanun W."/>
        </authorList>
    </citation>
    <scope>NUCLEOTIDE SEQUENCE [LARGE SCALE GENOMIC DNA]</scope>
    <source>
        <strain evidence="6 7">J2-2</strain>
    </source>
</reference>
<dbReference type="Pfam" id="PF03466">
    <property type="entry name" value="LysR_substrate"/>
    <property type="match status" value="1"/>
</dbReference>
<dbReference type="SUPFAM" id="SSF46785">
    <property type="entry name" value="Winged helix' DNA-binding domain"/>
    <property type="match status" value="1"/>
</dbReference>
<proteinExistence type="inferred from homology"/>
<dbReference type="PANTHER" id="PTHR30537">
    <property type="entry name" value="HTH-TYPE TRANSCRIPTIONAL REGULATOR"/>
    <property type="match status" value="1"/>
</dbReference>
<protein>
    <submittedName>
        <fullName evidence="6">LysR family transcriptional regulator</fullName>
    </submittedName>
</protein>
<evidence type="ECO:0000256" key="3">
    <source>
        <dbReference type="ARBA" id="ARBA00023125"/>
    </source>
</evidence>
<keyword evidence="2" id="KW-0805">Transcription regulation</keyword>
<dbReference type="SUPFAM" id="SSF53850">
    <property type="entry name" value="Periplasmic binding protein-like II"/>
    <property type="match status" value="1"/>
</dbReference>
<evidence type="ECO:0000256" key="1">
    <source>
        <dbReference type="ARBA" id="ARBA00009437"/>
    </source>
</evidence>
<dbReference type="PANTHER" id="PTHR30537:SF5">
    <property type="entry name" value="HTH-TYPE TRANSCRIPTIONAL ACTIVATOR TTDR-RELATED"/>
    <property type="match status" value="1"/>
</dbReference>
<dbReference type="PROSITE" id="PS50931">
    <property type="entry name" value="HTH_LYSR"/>
    <property type="match status" value="1"/>
</dbReference>
<comment type="similarity">
    <text evidence="1">Belongs to the LysR transcriptional regulatory family.</text>
</comment>
<evidence type="ECO:0000256" key="2">
    <source>
        <dbReference type="ARBA" id="ARBA00023015"/>
    </source>
</evidence>
<dbReference type="CDD" id="cd08422">
    <property type="entry name" value="PBP2_CrgA_like"/>
    <property type="match status" value="1"/>
</dbReference>
<sequence length="315" mass="34642">MTMDRLLVMRSLVAVADTENFATAAELVMTSASSVSRHVASLEKHLGTRLVHRTARSVTLTEYGVRYSAFARRILAEIDEEDRNLTGLTSSVAGSLSIICPKWLGSLDLGDAVAAFSVRYPQIEIRLELGGVQDRAYAFVDSGFDVSFHTRPLRDSRMQLRRVTTLPFVLCASPGYLERRGQPASAGDLMEHDCLTHDHEQSWRLEIGGRRHVHRITRGAFTSNSYLALAKAAVHGRGIALLPVRAARDAVAAGELKTLFGGEHVHHRSLCAVHSPGARAPRKVGVLLDFVTQWFREHPMETVRDDAATGESHTA</sequence>
<organism evidence="6 7">
    <name type="scientific">Kineosporia corallincola</name>
    <dbReference type="NCBI Taxonomy" id="2835133"/>
    <lineage>
        <taxon>Bacteria</taxon>
        <taxon>Bacillati</taxon>
        <taxon>Actinomycetota</taxon>
        <taxon>Actinomycetes</taxon>
        <taxon>Kineosporiales</taxon>
        <taxon>Kineosporiaceae</taxon>
        <taxon>Kineosporia</taxon>
    </lineage>
</organism>
<dbReference type="Proteomes" id="UP001197247">
    <property type="component" value="Unassembled WGS sequence"/>
</dbReference>
<keyword evidence="3" id="KW-0238">DNA-binding</keyword>
<dbReference type="Pfam" id="PF00126">
    <property type="entry name" value="HTH_1"/>
    <property type="match status" value="1"/>
</dbReference>
<keyword evidence="7" id="KW-1185">Reference proteome</keyword>
<accession>A0ABS5TR10</accession>
<name>A0ABS5TR10_9ACTN</name>
<dbReference type="Gene3D" id="1.10.10.10">
    <property type="entry name" value="Winged helix-like DNA-binding domain superfamily/Winged helix DNA-binding domain"/>
    <property type="match status" value="1"/>
</dbReference>
<evidence type="ECO:0000259" key="5">
    <source>
        <dbReference type="PROSITE" id="PS50931"/>
    </source>
</evidence>
<dbReference type="InterPro" id="IPR000847">
    <property type="entry name" value="LysR_HTH_N"/>
</dbReference>
<comment type="caution">
    <text evidence="6">The sequence shown here is derived from an EMBL/GenBank/DDBJ whole genome shotgun (WGS) entry which is preliminary data.</text>
</comment>
<evidence type="ECO:0000256" key="4">
    <source>
        <dbReference type="ARBA" id="ARBA00023163"/>
    </source>
</evidence>
<dbReference type="EMBL" id="JAHBAY010000014">
    <property type="protein sequence ID" value="MBT0772918.1"/>
    <property type="molecule type" value="Genomic_DNA"/>
</dbReference>
<gene>
    <name evidence="6" type="ORF">KIH74_28505</name>
</gene>
<evidence type="ECO:0000313" key="6">
    <source>
        <dbReference type="EMBL" id="MBT0772918.1"/>
    </source>
</evidence>
<dbReference type="InterPro" id="IPR005119">
    <property type="entry name" value="LysR_subst-bd"/>
</dbReference>
<dbReference type="InterPro" id="IPR036388">
    <property type="entry name" value="WH-like_DNA-bd_sf"/>
</dbReference>
<dbReference type="Gene3D" id="3.40.190.290">
    <property type="match status" value="1"/>
</dbReference>
<evidence type="ECO:0000313" key="7">
    <source>
        <dbReference type="Proteomes" id="UP001197247"/>
    </source>
</evidence>
<dbReference type="InterPro" id="IPR058163">
    <property type="entry name" value="LysR-type_TF_proteobact-type"/>
</dbReference>
<dbReference type="InterPro" id="IPR036390">
    <property type="entry name" value="WH_DNA-bd_sf"/>
</dbReference>
<keyword evidence="4" id="KW-0804">Transcription</keyword>